<organism evidence="6 7">
    <name type="scientific">Lapidilactobacillus concavus DSM 17758</name>
    <dbReference type="NCBI Taxonomy" id="1423735"/>
    <lineage>
        <taxon>Bacteria</taxon>
        <taxon>Bacillati</taxon>
        <taxon>Bacillota</taxon>
        <taxon>Bacilli</taxon>
        <taxon>Lactobacillales</taxon>
        <taxon>Lactobacillaceae</taxon>
        <taxon>Lapidilactobacillus</taxon>
    </lineage>
</organism>
<comment type="caution">
    <text evidence="6">The sequence shown here is derived from an EMBL/GenBank/DDBJ whole genome shotgun (WGS) entry which is preliminary data.</text>
</comment>
<dbReference type="InterPro" id="IPR050146">
    <property type="entry name" value="Type-I_3-dehydroquinase"/>
</dbReference>
<dbReference type="PANTHER" id="PTHR43699:SF1">
    <property type="entry name" value="3-DEHYDROQUINATE DEHYDRATASE"/>
    <property type="match status" value="1"/>
</dbReference>
<dbReference type="Pfam" id="PF01487">
    <property type="entry name" value="DHquinase_I"/>
    <property type="match status" value="1"/>
</dbReference>
<sequence>MQALMTQCEAIQQIKLRHPLLIEWRLDYWPVGQLNQLETLQRANRYLRASFPNQPLLLTLRTRAEGGQLALKAEDYWQQLQFISAHLEADLLDVMPAQLPPNISRTTLWQLHSGSLVLSHHNLQHSTYTDSVAAMQRLLAWARPSDVVKLAVAVHNDQEMLSLLNATLQVSAHTPISLITMGMGEPGQVSRSVGSVFGSVLSFGAVGIASAPGQISLTKLDDLLIDHAEGGFNHETQS</sequence>
<evidence type="ECO:0000256" key="2">
    <source>
        <dbReference type="ARBA" id="ARBA00012060"/>
    </source>
</evidence>
<dbReference type="STRING" id="1423735.FC15_GL000735"/>
<keyword evidence="3" id="KW-0028">Amino-acid biosynthesis</keyword>
<name>A0A0R1VQI6_9LACO</name>
<dbReference type="PATRIC" id="fig|1423735.3.peg.766"/>
<protein>
    <recommendedName>
        <fullName evidence="2">3-dehydroquinate dehydratase</fullName>
        <ecNumber evidence="2">4.2.1.10</ecNumber>
    </recommendedName>
</protein>
<evidence type="ECO:0000256" key="4">
    <source>
        <dbReference type="ARBA" id="ARBA00023239"/>
    </source>
</evidence>
<dbReference type="EC" id="4.2.1.10" evidence="2"/>
<dbReference type="Gene3D" id="3.20.20.70">
    <property type="entry name" value="Aldolase class I"/>
    <property type="match status" value="1"/>
</dbReference>
<proteinExistence type="predicted"/>
<evidence type="ECO:0000256" key="1">
    <source>
        <dbReference type="ARBA" id="ARBA00001864"/>
    </source>
</evidence>
<dbReference type="PANTHER" id="PTHR43699">
    <property type="entry name" value="3-DEHYDROQUINATE DEHYDRATASE"/>
    <property type="match status" value="1"/>
</dbReference>
<comment type="catalytic activity">
    <reaction evidence="1">
        <text>3-dehydroquinate = 3-dehydroshikimate + H2O</text>
        <dbReference type="Rhea" id="RHEA:21096"/>
        <dbReference type="ChEBI" id="CHEBI:15377"/>
        <dbReference type="ChEBI" id="CHEBI:16630"/>
        <dbReference type="ChEBI" id="CHEBI:32364"/>
        <dbReference type="EC" id="4.2.1.10"/>
    </reaction>
</comment>
<accession>A0A0R1VQI6</accession>
<gene>
    <name evidence="6" type="ORF">FC15_GL000735</name>
</gene>
<evidence type="ECO:0000256" key="5">
    <source>
        <dbReference type="ARBA" id="ARBA00023270"/>
    </source>
</evidence>
<dbReference type="GO" id="GO:0046279">
    <property type="term" value="P:3,4-dihydroxybenzoate biosynthetic process"/>
    <property type="evidence" value="ECO:0007669"/>
    <property type="project" value="TreeGrafter"/>
</dbReference>
<dbReference type="EMBL" id="AZFX01000094">
    <property type="protein sequence ID" value="KRM08056.1"/>
    <property type="molecule type" value="Genomic_DNA"/>
</dbReference>
<reference evidence="6 7" key="1">
    <citation type="journal article" date="2015" name="Genome Announc.">
        <title>Expanding the biotechnology potential of lactobacilli through comparative genomics of 213 strains and associated genera.</title>
        <authorList>
            <person name="Sun Z."/>
            <person name="Harris H.M."/>
            <person name="McCann A."/>
            <person name="Guo C."/>
            <person name="Argimon S."/>
            <person name="Zhang W."/>
            <person name="Yang X."/>
            <person name="Jeffery I.B."/>
            <person name="Cooney J.C."/>
            <person name="Kagawa T.F."/>
            <person name="Liu W."/>
            <person name="Song Y."/>
            <person name="Salvetti E."/>
            <person name="Wrobel A."/>
            <person name="Rasinkangas P."/>
            <person name="Parkhill J."/>
            <person name="Rea M.C."/>
            <person name="O'Sullivan O."/>
            <person name="Ritari J."/>
            <person name="Douillard F.P."/>
            <person name="Paul Ross R."/>
            <person name="Yang R."/>
            <person name="Briner A.E."/>
            <person name="Felis G.E."/>
            <person name="de Vos W.M."/>
            <person name="Barrangou R."/>
            <person name="Klaenhammer T.R."/>
            <person name="Caufield P.W."/>
            <person name="Cui Y."/>
            <person name="Zhang H."/>
            <person name="O'Toole P.W."/>
        </authorList>
    </citation>
    <scope>NUCLEOTIDE SEQUENCE [LARGE SCALE GENOMIC DNA]</scope>
    <source>
        <strain evidence="6 7">DSM 17758</strain>
    </source>
</reference>
<dbReference type="GO" id="GO:0003855">
    <property type="term" value="F:3-dehydroquinate dehydratase activity"/>
    <property type="evidence" value="ECO:0007669"/>
    <property type="project" value="UniProtKB-EC"/>
</dbReference>
<dbReference type="AlphaFoldDB" id="A0A0R1VQI6"/>
<keyword evidence="7" id="KW-1185">Reference proteome</keyword>
<keyword evidence="5" id="KW-0704">Schiff base</keyword>
<evidence type="ECO:0000256" key="3">
    <source>
        <dbReference type="ARBA" id="ARBA00023141"/>
    </source>
</evidence>
<dbReference type="GO" id="GO:0009073">
    <property type="term" value="P:aromatic amino acid family biosynthetic process"/>
    <property type="evidence" value="ECO:0007669"/>
    <property type="project" value="UniProtKB-KW"/>
</dbReference>
<keyword evidence="4" id="KW-0456">Lyase</keyword>
<keyword evidence="3" id="KW-0057">Aromatic amino acid biosynthesis</keyword>
<dbReference type="Proteomes" id="UP000051315">
    <property type="component" value="Unassembled WGS sequence"/>
</dbReference>
<dbReference type="CDD" id="cd00502">
    <property type="entry name" value="DHQase_I"/>
    <property type="match status" value="1"/>
</dbReference>
<dbReference type="SUPFAM" id="SSF51569">
    <property type="entry name" value="Aldolase"/>
    <property type="match status" value="1"/>
</dbReference>
<dbReference type="InterPro" id="IPR001381">
    <property type="entry name" value="DHquinase_I"/>
</dbReference>
<dbReference type="InterPro" id="IPR013785">
    <property type="entry name" value="Aldolase_TIM"/>
</dbReference>
<evidence type="ECO:0000313" key="6">
    <source>
        <dbReference type="EMBL" id="KRM08056.1"/>
    </source>
</evidence>
<evidence type="ECO:0000313" key="7">
    <source>
        <dbReference type="Proteomes" id="UP000051315"/>
    </source>
</evidence>